<dbReference type="PANTHER" id="PTHR20884:SF8">
    <property type="entry name" value="GDP-D-GLUCOSE PHOSPHORYLASE 1"/>
    <property type="match status" value="1"/>
</dbReference>
<reference evidence="15" key="1">
    <citation type="submission" date="2022-01" db="UniProtKB">
        <authorList>
            <consortium name="EnsemblMetazoa"/>
        </authorList>
    </citation>
    <scope>IDENTIFICATION</scope>
</reference>
<dbReference type="GO" id="GO:0005737">
    <property type="term" value="C:cytoplasm"/>
    <property type="evidence" value="ECO:0007669"/>
    <property type="project" value="UniProtKB-SubCell"/>
</dbReference>
<dbReference type="AlphaFoldDB" id="A0A8I6RLG1"/>
<comment type="function">
    <text evidence="2">Specific and highly efficient GDP-D-glucose phosphorylase regulating the levels of GDP-D-glucose in cells.</text>
</comment>
<dbReference type="GO" id="GO:0080048">
    <property type="term" value="F:GDP-D-glucose phosphorylase activity"/>
    <property type="evidence" value="ECO:0007669"/>
    <property type="project" value="UniProtKB-EC"/>
</dbReference>
<feature type="domain" description="GDPGP1-like C-terminal" evidence="13">
    <location>
        <begin position="206"/>
        <end position="325"/>
    </location>
</feature>
<evidence type="ECO:0000256" key="7">
    <source>
        <dbReference type="ARBA" id="ARBA00022490"/>
    </source>
</evidence>
<dbReference type="Pfam" id="PF26217">
    <property type="entry name" value="GDPGP1_N"/>
    <property type="match status" value="1"/>
</dbReference>
<evidence type="ECO:0000256" key="4">
    <source>
        <dbReference type="ARBA" id="ARBA00006451"/>
    </source>
</evidence>
<keyword evidence="11" id="KW-0547">Nucleotide-binding</keyword>
<comment type="subcellular location">
    <subcellularLocation>
        <location evidence="3">Cytoplasm</location>
    </subcellularLocation>
</comment>
<dbReference type="GeneID" id="106666055"/>
<sequence length="335" mass="38577">MGSFELNPDRFVFSIDPEKSEPSDFDKALVTAWDGKMSLGLFRYIWKIEEEKVLGDKFGFVLQLNPLRSAKRRKPELIENTSQPFDPDKFNFTKLKPDEFIFQIKNGDDMYNYIAINDSPIDKAHSLLLPDMHKKQPQVVTGNGLRFSIGVILSSSVPFLRVGFNGLCAYASINHLHFHIYYLNKQMVLETVPVKHLSGNCYFQDTFPSKGYVFQIKSPRDIDIIIEDVVKLTNYLNENNIAHNLIMTRGTSFERNDSTVYDCVRIYVWPRTSASGCKDISTQNFALCELFGHFPLNDKKLFDESTEEELADMLWQLTDGVFESTRTAVKNLYKQ</sequence>
<organism evidence="15 16">
    <name type="scientific">Cimex lectularius</name>
    <name type="common">Bed bug</name>
    <name type="synonym">Acanthia lectularia</name>
    <dbReference type="NCBI Taxonomy" id="79782"/>
    <lineage>
        <taxon>Eukaryota</taxon>
        <taxon>Metazoa</taxon>
        <taxon>Ecdysozoa</taxon>
        <taxon>Arthropoda</taxon>
        <taxon>Hexapoda</taxon>
        <taxon>Insecta</taxon>
        <taxon>Pterygota</taxon>
        <taxon>Neoptera</taxon>
        <taxon>Paraneoptera</taxon>
        <taxon>Hemiptera</taxon>
        <taxon>Heteroptera</taxon>
        <taxon>Panheteroptera</taxon>
        <taxon>Cimicomorpha</taxon>
        <taxon>Cimicidae</taxon>
        <taxon>Cimex</taxon>
    </lineage>
</organism>
<accession>A0A8I6RLG1</accession>
<keyword evidence="8" id="KW-0344">Guanine-nucleotide releasing factor</keyword>
<keyword evidence="16" id="KW-1185">Reference proteome</keyword>
<dbReference type="RefSeq" id="XP_014248430.1">
    <property type="nucleotide sequence ID" value="XM_014392944.2"/>
</dbReference>
<dbReference type="OrthoDB" id="417175at2759"/>
<evidence type="ECO:0000256" key="10">
    <source>
        <dbReference type="ARBA" id="ARBA00022695"/>
    </source>
</evidence>
<evidence type="ECO:0000256" key="5">
    <source>
        <dbReference type="ARBA" id="ARBA00012507"/>
    </source>
</evidence>
<dbReference type="Pfam" id="PF26216">
    <property type="entry name" value="GDPGP1_C"/>
    <property type="match status" value="1"/>
</dbReference>
<dbReference type="GO" id="GO:0006006">
    <property type="term" value="P:glucose metabolic process"/>
    <property type="evidence" value="ECO:0007669"/>
    <property type="project" value="TreeGrafter"/>
</dbReference>
<dbReference type="EC" id="2.7.7.78" evidence="5"/>
<evidence type="ECO:0000256" key="6">
    <source>
        <dbReference type="ARBA" id="ARBA00018857"/>
    </source>
</evidence>
<comment type="catalytic activity">
    <reaction evidence="1">
        <text>GDP-alpha-D-glucose + phosphate = alpha-D-glucose 1-phosphate + GDP + H(+)</text>
        <dbReference type="Rhea" id="RHEA:30387"/>
        <dbReference type="ChEBI" id="CHEBI:15378"/>
        <dbReference type="ChEBI" id="CHEBI:43474"/>
        <dbReference type="ChEBI" id="CHEBI:58189"/>
        <dbReference type="ChEBI" id="CHEBI:58601"/>
        <dbReference type="ChEBI" id="CHEBI:62230"/>
        <dbReference type="EC" id="2.7.7.78"/>
    </reaction>
</comment>
<evidence type="ECO:0000256" key="9">
    <source>
        <dbReference type="ARBA" id="ARBA00022679"/>
    </source>
</evidence>
<dbReference type="InterPro" id="IPR058865">
    <property type="entry name" value="GDPGP1_C"/>
</dbReference>
<feature type="domain" description="GDPGP1-like N-terminal" evidence="14">
    <location>
        <begin position="25"/>
        <end position="181"/>
    </location>
</feature>
<evidence type="ECO:0000256" key="2">
    <source>
        <dbReference type="ARBA" id="ARBA00003049"/>
    </source>
</evidence>
<evidence type="ECO:0000256" key="8">
    <source>
        <dbReference type="ARBA" id="ARBA00022658"/>
    </source>
</evidence>
<dbReference type="GO" id="GO:0000166">
    <property type="term" value="F:nucleotide binding"/>
    <property type="evidence" value="ECO:0007669"/>
    <property type="project" value="UniProtKB-KW"/>
</dbReference>
<evidence type="ECO:0000256" key="11">
    <source>
        <dbReference type="ARBA" id="ARBA00022741"/>
    </source>
</evidence>
<name>A0A8I6RLG1_CIMLE</name>
<dbReference type="OMA" id="LEVMMTI"/>
<evidence type="ECO:0000256" key="1">
    <source>
        <dbReference type="ARBA" id="ARBA00000063"/>
    </source>
</evidence>
<protein>
    <recommendedName>
        <fullName evidence="6">GDP-D-glucose phosphorylase 1</fullName>
        <ecNumber evidence="5">2.7.7.78</ecNumber>
    </recommendedName>
</protein>
<evidence type="ECO:0000259" key="13">
    <source>
        <dbReference type="Pfam" id="PF26216"/>
    </source>
</evidence>
<dbReference type="EnsemblMetazoa" id="XM_014392944.2">
    <property type="protein sequence ID" value="XP_014248430.1"/>
    <property type="gene ID" value="LOC106666055"/>
</dbReference>
<dbReference type="InterPro" id="IPR026506">
    <property type="entry name" value="GDPGP"/>
</dbReference>
<dbReference type="PANTHER" id="PTHR20884">
    <property type="entry name" value="GDP-D-GLUCOSE PHOSPHORYLASE 1"/>
    <property type="match status" value="1"/>
</dbReference>
<dbReference type="GO" id="GO:0005085">
    <property type="term" value="F:guanyl-nucleotide exchange factor activity"/>
    <property type="evidence" value="ECO:0007669"/>
    <property type="project" value="UniProtKB-KW"/>
</dbReference>
<evidence type="ECO:0000259" key="14">
    <source>
        <dbReference type="Pfam" id="PF26217"/>
    </source>
</evidence>
<dbReference type="Proteomes" id="UP000494040">
    <property type="component" value="Unassembled WGS sequence"/>
</dbReference>
<keyword evidence="12" id="KW-0378">Hydrolase</keyword>
<comment type="similarity">
    <text evidence="4">Belongs to the GDPGP1 family.</text>
</comment>
<dbReference type="InterPro" id="IPR058866">
    <property type="entry name" value="GDPGP1_N"/>
</dbReference>
<evidence type="ECO:0000256" key="3">
    <source>
        <dbReference type="ARBA" id="ARBA00004496"/>
    </source>
</evidence>
<dbReference type="RefSeq" id="XP_014248431.1">
    <property type="nucleotide sequence ID" value="XM_014392945.2"/>
</dbReference>
<proteinExistence type="inferred from homology"/>
<keyword evidence="9" id="KW-0808">Transferase</keyword>
<dbReference type="KEGG" id="clec:106666055"/>
<keyword evidence="10" id="KW-0548">Nucleotidyltransferase</keyword>
<evidence type="ECO:0000256" key="12">
    <source>
        <dbReference type="ARBA" id="ARBA00022801"/>
    </source>
</evidence>
<evidence type="ECO:0000313" key="16">
    <source>
        <dbReference type="Proteomes" id="UP000494040"/>
    </source>
</evidence>
<keyword evidence="7" id="KW-0963">Cytoplasm</keyword>
<dbReference type="EnsemblMetazoa" id="XM_014392945.2">
    <property type="protein sequence ID" value="XP_014248431.1"/>
    <property type="gene ID" value="LOC106666055"/>
</dbReference>
<dbReference type="GO" id="GO:0016787">
    <property type="term" value="F:hydrolase activity"/>
    <property type="evidence" value="ECO:0007669"/>
    <property type="project" value="UniProtKB-KW"/>
</dbReference>
<evidence type="ECO:0000313" key="15">
    <source>
        <dbReference type="EnsemblMetazoa" id="XP_014248431.1"/>
    </source>
</evidence>